<organism evidence="1 2">
    <name type="scientific">Sporichthya brevicatena</name>
    <dbReference type="NCBI Taxonomy" id="171442"/>
    <lineage>
        <taxon>Bacteria</taxon>
        <taxon>Bacillati</taxon>
        <taxon>Actinomycetota</taxon>
        <taxon>Actinomycetes</taxon>
        <taxon>Sporichthyales</taxon>
        <taxon>Sporichthyaceae</taxon>
        <taxon>Sporichthya</taxon>
    </lineage>
</organism>
<comment type="caution">
    <text evidence="1">The sequence shown here is derived from an EMBL/GenBank/DDBJ whole genome shotgun (WGS) entry which is preliminary data.</text>
</comment>
<evidence type="ECO:0000313" key="1">
    <source>
        <dbReference type="EMBL" id="GAA0636790.1"/>
    </source>
</evidence>
<keyword evidence="2" id="KW-1185">Reference proteome</keyword>
<accession>A0ABN1HBH7</accession>
<dbReference type="RefSeq" id="WP_344609321.1">
    <property type="nucleotide sequence ID" value="NZ_BAAAHE010000050.1"/>
</dbReference>
<gene>
    <name evidence="1" type="ORF">GCM10009547_46430</name>
</gene>
<dbReference type="Proteomes" id="UP001500957">
    <property type="component" value="Unassembled WGS sequence"/>
</dbReference>
<reference evidence="1 2" key="1">
    <citation type="journal article" date="2019" name="Int. J. Syst. Evol. Microbiol.">
        <title>The Global Catalogue of Microorganisms (GCM) 10K type strain sequencing project: providing services to taxonomists for standard genome sequencing and annotation.</title>
        <authorList>
            <consortium name="The Broad Institute Genomics Platform"/>
            <consortium name="The Broad Institute Genome Sequencing Center for Infectious Disease"/>
            <person name="Wu L."/>
            <person name="Ma J."/>
        </authorList>
    </citation>
    <scope>NUCLEOTIDE SEQUENCE [LARGE SCALE GENOMIC DNA]</scope>
    <source>
        <strain evidence="1 2">JCM 10671</strain>
    </source>
</reference>
<evidence type="ECO:0000313" key="2">
    <source>
        <dbReference type="Proteomes" id="UP001500957"/>
    </source>
</evidence>
<sequence>MPVDVVHAEVHPRIHAEIHTEPAPRPRGHRRAPKRRMPIAVPAAAGAAVAVTAVGGVTLHGVGGSSGGVALESVAGVGGASEVQRVVVPERATRDQMRAVLGSKAANQARARAKALRDERLALAAAQRLAALQRACGYNPYAQKNEKLNAEQQRNARIIIDVAQRMGLPPRAAVIAIATALQESYLKNLRGGHLDSAGLFQQRPSAGWGSYSQVTDPYYSARKFYTELKEVRGWQRLPLTVAAQDVQVSAFPSAYARWERMAAQLVSSVLKVPVEELNCTPLRST</sequence>
<proteinExistence type="predicted"/>
<name>A0ABN1HBH7_9ACTN</name>
<protein>
    <submittedName>
        <fullName evidence="1">Uncharacterized protein</fullName>
    </submittedName>
</protein>
<dbReference type="EMBL" id="BAAAHE010000050">
    <property type="protein sequence ID" value="GAA0636790.1"/>
    <property type="molecule type" value="Genomic_DNA"/>
</dbReference>